<feature type="region of interest" description="Disordered" evidence="1">
    <location>
        <begin position="1"/>
        <end position="21"/>
    </location>
</feature>
<organism evidence="2 3">
    <name type="scientific">Novosphingobium cyanobacteriorum</name>
    <dbReference type="NCBI Taxonomy" id="3024215"/>
    <lineage>
        <taxon>Bacteria</taxon>
        <taxon>Pseudomonadati</taxon>
        <taxon>Pseudomonadota</taxon>
        <taxon>Alphaproteobacteria</taxon>
        <taxon>Sphingomonadales</taxon>
        <taxon>Sphingomonadaceae</taxon>
        <taxon>Novosphingobium</taxon>
    </lineage>
</organism>
<accession>A0ABT6CMQ3</accession>
<sequence length="80" mass="8999">MSTPHLTAAAPSGHPFRRSLPPRVLRPMPQFEPEVVAAMERAEMQLRSPDVNWKKLTLQDVKDFLLAYCACFLAVATFIS</sequence>
<protein>
    <submittedName>
        <fullName evidence="2">Uncharacterized protein</fullName>
    </submittedName>
</protein>
<comment type="caution">
    <text evidence="2">The sequence shown here is derived from an EMBL/GenBank/DDBJ whole genome shotgun (WGS) entry which is preliminary data.</text>
</comment>
<gene>
    <name evidence="2" type="ORF">POM99_16465</name>
</gene>
<keyword evidence="3" id="KW-1185">Reference proteome</keyword>
<evidence type="ECO:0000313" key="2">
    <source>
        <dbReference type="EMBL" id="MDF8334804.1"/>
    </source>
</evidence>
<proteinExistence type="predicted"/>
<evidence type="ECO:0000313" key="3">
    <source>
        <dbReference type="Proteomes" id="UP001222770"/>
    </source>
</evidence>
<evidence type="ECO:0000256" key="1">
    <source>
        <dbReference type="SAM" id="MobiDB-lite"/>
    </source>
</evidence>
<dbReference type="Proteomes" id="UP001222770">
    <property type="component" value="Unassembled WGS sequence"/>
</dbReference>
<dbReference type="EMBL" id="JAROCY010000017">
    <property type="protein sequence ID" value="MDF8334804.1"/>
    <property type="molecule type" value="Genomic_DNA"/>
</dbReference>
<dbReference type="RefSeq" id="WP_277279578.1">
    <property type="nucleotide sequence ID" value="NZ_JAROCY010000017.1"/>
</dbReference>
<name>A0ABT6CMQ3_9SPHN</name>
<reference evidence="2 3" key="1">
    <citation type="submission" date="2023-03" db="EMBL/GenBank/DDBJ databases">
        <title>Novosphingobium cyanobacteriorum sp. nov., isolated from a eutrophic reservoir during the Microcystis bloom period.</title>
        <authorList>
            <person name="Kang M."/>
            <person name="Le V."/>
            <person name="Ko S.-R."/>
            <person name="Lee S.-A."/>
            <person name="Ahn C.-Y."/>
        </authorList>
    </citation>
    <scope>NUCLEOTIDE SEQUENCE [LARGE SCALE GENOMIC DNA]</scope>
    <source>
        <strain evidence="2 3">HBC54</strain>
    </source>
</reference>